<evidence type="ECO:0008006" key="4">
    <source>
        <dbReference type="Google" id="ProtNLM"/>
    </source>
</evidence>
<name>A0A3S4RH57_9ACTO</name>
<dbReference type="Proteomes" id="UP000266895">
    <property type="component" value="Chromosome"/>
</dbReference>
<protein>
    <recommendedName>
        <fullName evidence="4">DUF4913 domain-containing protein</fullName>
    </recommendedName>
</protein>
<gene>
    <name evidence="2" type="ORF">NCTC11636_02470</name>
</gene>
<dbReference type="RefSeq" id="WP_126383504.1">
    <property type="nucleotide sequence ID" value="NZ_LR134350.1"/>
</dbReference>
<proteinExistence type="predicted"/>
<dbReference type="OrthoDB" id="4570343at2"/>
<reference evidence="2 3" key="1">
    <citation type="submission" date="2018-12" db="EMBL/GenBank/DDBJ databases">
        <authorList>
            <consortium name="Pathogen Informatics"/>
        </authorList>
    </citation>
    <scope>NUCLEOTIDE SEQUENCE [LARGE SCALE GENOMIC DNA]</scope>
    <source>
        <strain evidence="2 3">NCTC11636</strain>
    </source>
</reference>
<dbReference type="AlphaFoldDB" id="A0A3S4RH57"/>
<accession>A0A3S4RH57</accession>
<dbReference type="KEGG" id="ahw:NCTC11636_02470"/>
<dbReference type="InterPro" id="IPR032584">
    <property type="entry name" value="DUF4913"/>
</dbReference>
<feature type="region of interest" description="Disordered" evidence="1">
    <location>
        <begin position="97"/>
        <end position="128"/>
    </location>
</feature>
<keyword evidence="3" id="KW-1185">Reference proteome</keyword>
<evidence type="ECO:0000313" key="2">
    <source>
        <dbReference type="EMBL" id="VEG29997.1"/>
    </source>
</evidence>
<evidence type="ECO:0000256" key="1">
    <source>
        <dbReference type="SAM" id="MobiDB-lite"/>
    </source>
</evidence>
<dbReference type="Pfam" id="PF16259">
    <property type="entry name" value="DUF4913"/>
    <property type="match status" value="1"/>
</dbReference>
<organism evidence="2 3">
    <name type="scientific">Actinomyces howellii</name>
    <dbReference type="NCBI Taxonomy" id="52771"/>
    <lineage>
        <taxon>Bacteria</taxon>
        <taxon>Bacillati</taxon>
        <taxon>Actinomycetota</taxon>
        <taxon>Actinomycetes</taxon>
        <taxon>Actinomycetales</taxon>
        <taxon>Actinomycetaceae</taxon>
        <taxon>Actinomyces</taxon>
    </lineage>
</organism>
<sequence length="128" mass="14422">MSTPKDTAPPELQFSTLEIFVEDFVAVVFDRSISPTQTCWCPQWWKHAEAVFDLMALWQSFEHMHVADGPTWSARWLTLFAYPIMDRLTSPAGPFRACSPAKGHNTQPDNPGGVLPCDKPDEGLFTPR</sequence>
<dbReference type="EMBL" id="LR134350">
    <property type="protein sequence ID" value="VEG29997.1"/>
    <property type="molecule type" value="Genomic_DNA"/>
</dbReference>
<evidence type="ECO:0000313" key="3">
    <source>
        <dbReference type="Proteomes" id="UP000266895"/>
    </source>
</evidence>